<gene>
    <name evidence="8" type="ORF">CMTB2_06821</name>
    <name evidence="9" type="ORF">FE773_03675</name>
</gene>
<evidence type="ECO:0000313" key="11">
    <source>
        <dbReference type="Proteomes" id="UP000306825"/>
    </source>
</evidence>
<dbReference type="PROSITE" id="PS50198">
    <property type="entry name" value="PPIC_PPIASE_2"/>
    <property type="match status" value="1"/>
</dbReference>
<accession>A0AAI9F2U3</accession>
<dbReference type="InterPro" id="IPR027304">
    <property type="entry name" value="Trigger_fact/SurA_dom_sf"/>
</dbReference>
<dbReference type="Gene3D" id="3.10.50.40">
    <property type="match status" value="1"/>
</dbReference>
<dbReference type="PANTHER" id="PTHR47245:SF1">
    <property type="entry name" value="FOLDASE PROTEIN PRSA"/>
    <property type="match status" value="1"/>
</dbReference>
<evidence type="ECO:0000256" key="6">
    <source>
        <dbReference type="PROSITE-ProRule" id="PRU00278"/>
    </source>
</evidence>
<keyword evidence="3" id="KW-0732">Signal</keyword>
<dbReference type="EMBL" id="ABCJ01000002">
    <property type="protein sequence ID" value="EDM23946.1"/>
    <property type="molecule type" value="Genomic_DNA"/>
</dbReference>
<evidence type="ECO:0000256" key="2">
    <source>
        <dbReference type="ARBA" id="ARBA00013194"/>
    </source>
</evidence>
<keyword evidence="5 6" id="KW-0413">Isomerase</keyword>
<evidence type="ECO:0000259" key="7">
    <source>
        <dbReference type="PROSITE" id="PS50198"/>
    </source>
</evidence>
<evidence type="ECO:0000313" key="9">
    <source>
        <dbReference type="EMBL" id="QCT94311.1"/>
    </source>
</evidence>
<reference evidence="8 10" key="1">
    <citation type="journal article" date="2011" name="Stand. Genomic Sci.">
        <title>Draft genome sequence of Caminibacter mediatlanticus strain TB-2, an epsilonproteobacterium isolated from a deep-sea hydrothermal vent.</title>
        <authorList>
            <person name="Giovannelli D."/>
            <person name="Ferriera S."/>
            <person name="Johnson J."/>
            <person name="Kravitz S."/>
            <person name="Perez-Rodriguez I."/>
            <person name="Ricci J."/>
            <person name="O'Brien C."/>
            <person name="Voordeckers J.W."/>
            <person name="Bini E."/>
            <person name="Vetriani C."/>
        </authorList>
    </citation>
    <scope>NUCLEOTIDE SEQUENCE [LARGE SCALE GENOMIC DNA]</scope>
    <source>
        <strain evidence="8 10">TB-2</strain>
    </source>
</reference>
<evidence type="ECO:0000313" key="10">
    <source>
        <dbReference type="Proteomes" id="UP000003288"/>
    </source>
</evidence>
<protein>
    <recommendedName>
        <fullName evidence="2">peptidylprolyl isomerase</fullName>
        <ecNumber evidence="2">5.2.1.8</ecNumber>
    </recommendedName>
</protein>
<organism evidence="8 10">
    <name type="scientific">Caminibacter mediatlanticus TB-2</name>
    <dbReference type="NCBI Taxonomy" id="391592"/>
    <lineage>
        <taxon>Bacteria</taxon>
        <taxon>Pseudomonadati</taxon>
        <taxon>Campylobacterota</taxon>
        <taxon>Epsilonproteobacteria</taxon>
        <taxon>Nautiliales</taxon>
        <taxon>Nautiliaceae</taxon>
        <taxon>Caminibacter</taxon>
    </lineage>
</organism>
<dbReference type="SUPFAM" id="SSF109998">
    <property type="entry name" value="Triger factor/SurA peptide-binding domain-like"/>
    <property type="match status" value="1"/>
</dbReference>
<evidence type="ECO:0000256" key="5">
    <source>
        <dbReference type="ARBA" id="ARBA00023235"/>
    </source>
</evidence>
<dbReference type="Gene3D" id="1.10.8.1040">
    <property type="match status" value="1"/>
</dbReference>
<keyword evidence="9" id="KW-0132">Cell division</keyword>
<dbReference type="InterPro" id="IPR046357">
    <property type="entry name" value="PPIase_dom_sf"/>
</dbReference>
<dbReference type="SUPFAM" id="SSF54534">
    <property type="entry name" value="FKBP-like"/>
    <property type="match status" value="1"/>
</dbReference>
<sequence>MKKIIIGSLISIGALFAFPGMAGGSMMGKAGMVGKPLPGLKDNTVVAEVNGKKITVAEINAYLQGITGDKRIKLQDLPAQHVKKLVKDYADTLTVYEKKAKSIENTPQFKAAKMKLAVDMWLKKEFDNIKISDKEAKAFYEKNKDVFFKSTPQIKARHILVKDEKLAKKLINELKGLKGKALEEKFAELAKKYSIGPSKVQGGELGWFSPKQMVPEFAKAAESLKPGEITLKPVKTRFGYHIILVEGKKSNTYIPYEKVKDQIIGYLKNQKLKKELETLKKQEKIKFLVPVK</sequence>
<comment type="catalytic activity">
    <reaction evidence="1">
        <text>[protein]-peptidylproline (omega=180) = [protein]-peptidylproline (omega=0)</text>
        <dbReference type="Rhea" id="RHEA:16237"/>
        <dbReference type="Rhea" id="RHEA-COMP:10747"/>
        <dbReference type="Rhea" id="RHEA-COMP:10748"/>
        <dbReference type="ChEBI" id="CHEBI:83833"/>
        <dbReference type="ChEBI" id="CHEBI:83834"/>
        <dbReference type="EC" id="5.2.1.8"/>
    </reaction>
</comment>
<keyword evidence="4 6" id="KW-0697">Rotamase</keyword>
<dbReference type="PANTHER" id="PTHR47245">
    <property type="entry name" value="PEPTIDYLPROLYL ISOMERASE"/>
    <property type="match status" value="1"/>
</dbReference>
<dbReference type="RefSeq" id="WP_007473901.1">
    <property type="nucleotide sequence ID" value="NZ_ABCJ01000002.1"/>
</dbReference>
<evidence type="ECO:0000256" key="4">
    <source>
        <dbReference type="ARBA" id="ARBA00023110"/>
    </source>
</evidence>
<dbReference type="EMBL" id="CP040463">
    <property type="protein sequence ID" value="QCT94311.1"/>
    <property type="molecule type" value="Genomic_DNA"/>
</dbReference>
<dbReference type="PROSITE" id="PS01096">
    <property type="entry name" value="PPIC_PPIASE_1"/>
    <property type="match status" value="1"/>
</dbReference>
<dbReference type="EC" id="5.2.1.8" evidence="2"/>
<dbReference type="Pfam" id="PF00639">
    <property type="entry name" value="Rotamase"/>
    <property type="match status" value="1"/>
</dbReference>
<dbReference type="InterPro" id="IPR023058">
    <property type="entry name" value="PPIase_PpiC_CS"/>
</dbReference>
<dbReference type="InterPro" id="IPR000297">
    <property type="entry name" value="PPIase_PpiC"/>
</dbReference>
<dbReference type="InterPro" id="IPR050245">
    <property type="entry name" value="PrsA_foldase"/>
</dbReference>
<evidence type="ECO:0000256" key="3">
    <source>
        <dbReference type="ARBA" id="ARBA00022729"/>
    </source>
</evidence>
<dbReference type="GO" id="GO:0003755">
    <property type="term" value="F:peptidyl-prolyl cis-trans isomerase activity"/>
    <property type="evidence" value="ECO:0007669"/>
    <property type="project" value="UniProtKB-KW"/>
</dbReference>
<dbReference type="GO" id="GO:0051301">
    <property type="term" value="P:cell division"/>
    <property type="evidence" value="ECO:0007669"/>
    <property type="project" value="UniProtKB-KW"/>
</dbReference>
<evidence type="ECO:0000313" key="8">
    <source>
        <dbReference type="EMBL" id="EDM23946.1"/>
    </source>
</evidence>
<reference evidence="9 11" key="2">
    <citation type="submission" date="2019-05" db="EMBL/GenBank/DDBJ databases">
        <title>A comparative analysis of the Nautiliaceae.</title>
        <authorList>
            <person name="Grosche A."/>
            <person name="Smedile F."/>
            <person name="Vetriani C."/>
        </authorList>
    </citation>
    <scope>NUCLEOTIDE SEQUENCE [LARGE SCALE GENOMIC DNA]</scope>
    <source>
        <strain evidence="9 11">TB-2</strain>
    </source>
</reference>
<proteinExistence type="predicted"/>
<feature type="domain" description="PpiC" evidence="7">
    <location>
        <begin position="151"/>
        <end position="247"/>
    </location>
</feature>
<dbReference type="AlphaFoldDB" id="A0AAI9F2U3"/>
<name>A0AAI9F2U3_9BACT</name>
<evidence type="ECO:0000256" key="1">
    <source>
        <dbReference type="ARBA" id="ARBA00000971"/>
    </source>
</evidence>
<dbReference type="Proteomes" id="UP000306825">
    <property type="component" value="Chromosome"/>
</dbReference>
<keyword evidence="11" id="KW-1185">Reference proteome</keyword>
<dbReference type="Proteomes" id="UP000003288">
    <property type="component" value="Unassembled WGS sequence"/>
</dbReference>
<keyword evidence="9" id="KW-0131">Cell cycle</keyword>